<gene>
    <name evidence="3" type="ORF">E6O75_ATG01157</name>
</gene>
<protein>
    <recommendedName>
        <fullName evidence="5">Transmembrane protein</fullName>
    </recommendedName>
</protein>
<keyword evidence="2" id="KW-1133">Transmembrane helix</keyword>
<dbReference type="Proteomes" id="UP000298493">
    <property type="component" value="Unassembled WGS sequence"/>
</dbReference>
<evidence type="ECO:0000256" key="2">
    <source>
        <dbReference type="SAM" id="Phobius"/>
    </source>
</evidence>
<keyword evidence="4" id="KW-1185">Reference proteome</keyword>
<proteinExistence type="predicted"/>
<feature type="compositionally biased region" description="Basic and acidic residues" evidence="1">
    <location>
        <begin position="185"/>
        <end position="195"/>
    </location>
</feature>
<organism evidence="3 4">
    <name type="scientific">Venturia nashicola</name>
    <dbReference type="NCBI Taxonomy" id="86259"/>
    <lineage>
        <taxon>Eukaryota</taxon>
        <taxon>Fungi</taxon>
        <taxon>Dikarya</taxon>
        <taxon>Ascomycota</taxon>
        <taxon>Pezizomycotina</taxon>
        <taxon>Dothideomycetes</taxon>
        <taxon>Pleosporomycetidae</taxon>
        <taxon>Venturiales</taxon>
        <taxon>Venturiaceae</taxon>
        <taxon>Venturia</taxon>
    </lineage>
</organism>
<feature type="compositionally biased region" description="Basic and acidic residues" evidence="1">
    <location>
        <begin position="202"/>
        <end position="217"/>
    </location>
</feature>
<feature type="transmembrane region" description="Helical" evidence="2">
    <location>
        <begin position="20"/>
        <end position="41"/>
    </location>
</feature>
<feature type="compositionally biased region" description="Acidic residues" evidence="1">
    <location>
        <begin position="172"/>
        <end position="181"/>
    </location>
</feature>
<feature type="region of interest" description="Disordered" evidence="1">
    <location>
        <begin position="126"/>
        <end position="217"/>
    </location>
</feature>
<reference evidence="3 4" key="1">
    <citation type="submission" date="2019-04" db="EMBL/GenBank/DDBJ databases">
        <title>High contiguity whole genome sequence and gene annotation resource for two Venturia nashicola isolates.</title>
        <authorList>
            <person name="Prokchorchik M."/>
            <person name="Won K."/>
            <person name="Lee Y."/>
            <person name="Choi E.D."/>
            <person name="Segonzac C."/>
            <person name="Sohn K.H."/>
        </authorList>
    </citation>
    <scope>NUCLEOTIDE SEQUENCE [LARGE SCALE GENOMIC DNA]</scope>
    <source>
        <strain evidence="3 4">PRI2</strain>
    </source>
</reference>
<comment type="caution">
    <text evidence="3">The sequence shown here is derived from an EMBL/GenBank/DDBJ whole genome shotgun (WGS) entry which is preliminary data.</text>
</comment>
<dbReference type="EMBL" id="SNSC02000002">
    <property type="protein sequence ID" value="TID26664.1"/>
    <property type="molecule type" value="Genomic_DNA"/>
</dbReference>
<name>A0A4Z1PG62_9PEZI</name>
<dbReference type="AlphaFoldDB" id="A0A4Z1PG62"/>
<evidence type="ECO:0000256" key="1">
    <source>
        <dbReference type="SAM" id="MobiDB-lite"/>
    </source>
</evidence>
<evidence type="ECO:0000313" key="3">
    <source>
        <dbReference type="EMBL" id="TID26664.1"/>
    </source>
</evidence>
<dbReference type="OrthoDB" id="10496315at2759"/>
<evidence type="ECO:0008006" key="5">
    <source>
        <dbReference type="Google" id="ProtNLM"/>
    </source>
</evidence>
<keyword evidence="2" id="KW-0472">Membrane</keyword>
<feature type="compositionally biased region" description="Basic and acidic residues" evidence="1">
    <location>
        <begin position="129"/>
        <end position="167"/>
    </location>
</feature>
<evidence type="ECO:0000313" key="4">
    <source>
        <dbReference type="Proteomes" id="UP000298493"/>
    </source>
</evidence>
<keyword evidence="2" id="KW-0812">Transmembrane</keyword>
<sequence length="217" mass="24722">MSNRHDIKISRAEPPSGVPLPLKILFAIFFTATLCAALLVGHRIYSQRQRRGNGDQQRPEDVEARQRAVDDIAREHAEGERARGYEEQMELSHRVTEEANLNRKNAGSGRDQGQVDIGRRSVDEACGVHGEDDIGGERLRFENEFEAGDERKDPFGDEDRTGRDRQQFEVGSESDDDEAYDSNDGQDHGEHRLQFEDEFESDHERKNPFGDGNRVRD</sequence>
<accession>A0A4Z1PG62</accession>